<evidence type="ECO:0000313" key="9">
    <source>
        <dbReference type="EMBL" id="MBW0500380.1"/>
    </source>
</evidence>
<comment type="caution">
    <text evidence="9">The sequence shown here is derived from an EMBL/GenBank/DDBJ whole genome shotgun (WGS) entry which is preliminary data.</text>
</comment>
<dbReference type="Gene3D" id="3.40.50.300">
    <property type="entry name" value="P-loop containing nucleotide triphosphate hydrolases"/>
    <property type="match status" value="1"/>
</dbReference>
<dbReference type="PANTHER" id="PTHR12755:SF3">
    <property type="entry name" value="POLYNUCLEOTIDE 5'-HYDROXYL-KINASE NOL9"/>
    <property type="match status" value="1"/>
</dbReference>
<dbReference type="OrthoDB" id="2405412at2759"/>
<name>A0A9Q3HFT0_9BASI</name>
<evidence type="ECO:0000313" key="10">
    <source>
        <dbReference type="Proteomes" id="UP000765509"/>
    </source>
</evidence>
<keyword evidence="7" id="KW-0067">ATP-binding</keyword>
<organism evidence="9 10">
    <name type="scientific">Austropuccinia psidii MF-1</name>
    <dbReference type="NCBI Taxonomy" id="1389203"/>
    <lineage>
        <taxon>Eukaryota</taxon>
        <taxon>Fungi</taxon>
        <taxon>Dikarya</taxon>
        <taxon>Basidiomycota</taxon>
        <taxon>Pucciniomycotina</taxon>
        <taxon>Pucciniomycetes</taxon>
        <taxon>Pucciniales</taxon>
        <taxon>Sphaerophragmiaceae</taxon>
        <taxon>Austropuccinia</taxon>
    </lineage>
</organism>
<dbReference type="InterPro" id="IPR027417">
    <property type="entry name" value="P-loop_NTPase"/>
</dbReference>
<keyword evidence="5" id="KW-0547">Nucleotide-binding</keyword>
<feature type="domain" description="Clp1 P-loop" evidence="8">
    <location>
        <begin position="4"/>
        <end position="166"/>
    </location>
</feature>
<reference evidence="9" key="1">
    <citation type="submission" date="2021-03" db="EMBL/GenBank/DDBJ databases">
        <title>Draft genome sequence of rust myrtle Austropuccinia psidii MF-1, a brazilian biotype.</title>
        <authorList>
            <person name="Quecine M.C."/>
            <person name="Pachon D.M.R."/>
            <person name="Bonatelli M.L."/>
            <person name="Correr F.H."/>
            <person name="Franceschini L.M."/>
            <person name="Leite T.F."/>
            <person name="Margarido G.R.A."/>
            <person name="Almeida C.A."/>
            <person name="Ferrarezi J.A."/>
            <person name="Labate C.A."/>
        </authorList>
    </citation>
    <scope>NUCLEOTIDE SEQUENCE</scope>
    <source>
        <strain evidence="9">MF-1</strain>
    </source>
</reference>
<protein>
    <recommendedName>
        <fullName evidence="3">Polynucleotide 5'-hydroxyl-kinase GRC3</fullName>
    </recommendedName>
    <alternativeName>
        <fullName evidence="2">Polynucleotide 5'-hydroxyl-kinase grc3</fullName>
    </alternativeName>
</protein>
<evidence type="ECO:0000256" key="7">
    <source>
        <dbReference type="ARBA" id="ARBA00022840"/>
    </source>
</evidence>
<dbReference type="InterPro" id="IPR032319">
    <property type="entry name" value="CLP1_P"/>
</dbReference>
<dbReference type="EMBL" id="AVOT02015786">
    <property type="protein sequence ID" value="MBW0500380.1"/>
    <property type="molecule type" value="Genomic_DNA"/>
</dbReference>
<dbReference type="AlphaFoldDB" id="A0A9Q3HFT0"/>
<dbReference type="GO" id="GO:0005524">
    <property type="term" value="F:ATP binding"/>
    <property type="evidence" value="ECO:0007669"/>
    <property type="project" value="UniProtKB-KW"/>
</dbReference>
<comment type="similarity">
    <text evidence="1">Belongs to the Clp1 family. NOL9/GRC3 subfamily.</text>
</comment>
<evidence type="ECO:0000256" key="1">
    <source>
        <dbReference type="ARBA" id="ARBA00011003"/>
    </source>
</evidence>
<dbReference type="GO" id="GO:0005634">
    <property type="term" value="C:nucleus"/>
    <property type="evidence" value="ECO:0007669"/>
    <property type="project" value="TreeGrafter"/>
</dbReference>
<keyword evidence="6" id="KW-0418">Kinase</keyword>
<evidence type="ECO:0000256" key="6">
    <source>
        <dbReference type="ARBA" id="ARBA00022777"/>
    </source>
</evidence>
<evidence type="ECO:0000256" key="2">
    <source>
        <dbReference type="ARBA" id="ARBA00018706"/>
    </source>
</evidence>
<proteinExistence type="inferred from homology"/>
<accession>A0A9Q3HFT0</accession>
<keyword evidence="4" id="KW-0808">Transferase</keyword>
<evidence type="ECO:0000259" key="8">
    <source>
        <dbReference type="Pfam" id="PF16575"/>
    </source>
</evidence>
<dbReference type="GO" id="GO:0051731">
    <property type="term" value="F:polynucleotide 5'-hydroxyl-kinase activity"/>
    <property type="evidence" value="ECO:0007669"/>
    <property type="project" value="InterPro"/>
</dbReference>
<dbReference type="Pfam" id="PF16575">
    <property type="entry name" value="CLP1_P"/>
    <property type="match status" value="1"/>
</dbReference>
<dbReference type="PANTHER" id="PTHR12755">
    <property type="entry name" value="CLEAVAGE/POLYADENYLATION FACTOR IA SUBUNIT CLP1P"/>
    <property type="match status" value="1"/>
</dbReference>
<keyword evidence="10" id="KW-1185">Reference proteome</keyword>
<dbReference type="Proteomes" id="UP000765509">
    <property type="component" value="Unassembled WGS sequence"/>
</dbReference>
<evidence type="ECO:0000256" key="5">
    <source>
        <dbReference type="ARBA" id="ARBA00022741"/>
    </source>
</evidence>
<evidence type="ECO:0000256" key="4">
    <source>
        <dbReference type="ARBA" id="ARBA00022679"/>
    </source>
</evidence>
<sequence>MACLLINSLLNTFDCVALFNLDPGKPLLTPPSLISLHLLASAIIGPTFCKLISPYHPNSHSIYLGHITPINCSLCYLDATNQLLNLYLSFQPSHQNSSSIHCKRYCRHLNQHNQTKKLNPPSINTLGQTKGIGRELLDQLIQSIQPTKIFSFSEDESSNPIHSNDLEISKTQPIGPTPLSSGLTPTDHCTLSLLSYLYSNPCPS</sequence>
<dbReference type="GO" id="GO:0000448">
    <property type="term" value="P:cleavage in ITS2 between 5.8S rRNA and LSU-rRNA of tricistronic rRNA transcript (SSU-rRNA, 5.8S rRNA, LSU-rRNA)"/>
    <property type="evidence" value="ECO:0007669"/>
    <property type="project" value="TreeGrafter"/>
</dbReference>
<gene>
    <name evidence="9" type="ORF">O181_040095</name>
</gene>
<dbReference type="InterPro" id="IPR045116">
    <property type="entry name" value="Clp1/Grc3"/>
</dbReference>
<evidence type="ECO:0000256" key="3">
    <source>
        <dbReference type="ARBA" id="ARBA00019824"/>
    </source>
</evidence>